<organism evidence="2 3">
    <name type="scientific">Globodera rostochiensis</name>
    <name type="common">Golden nematode worm</name>
    <name type="synonym">Heterodera rostochiensis</name>
    <dbReference type="NCBI Taxonomy" id="31243"/>
    <lineage>
        <taxon>Eukaryota</taxon>
        <taxon>Metazoa</taxon>
        <taxon>Ecdysozoa</taxon>
        <taxon>Nematoda</taxon>
        <taxon>Chromadorea</taxon>
        <taxon>Rhabditida</taxon>
        <taxon>Tylenchina</taxon>
        <taxon>Tylenchomorpha</taxon>
        <taxon>Tylenchoidea</taxon>
        <taxon>Heteroderidae</taxon>
        <taxon>Heteroderinae</taxon>
        <taxon>Globodera</taxon>
    </lineage>
</organism>
<dbReference type="AlphaFoldDB" id="A0A914IEI9"/>
<reference evidence="3" key="1">
    <citation type="submission" date="2022-11" db="UniProtKB">
        <authorList>
            <consortium name="WormBaseParasite"/>
        </authorList>
    </citation>
    <scope>IDENTIFICATION</scope>
</reference>
<accession>A0A914IEI9</accession>
<dbReference type="PANTHER" id="PTHR12069:SF0">
    <property type="entry name" value="DNA-DIRECTED RNA POLYMERASE III SUBUNIT RPC5"/>
    <property type="match status" value="1"/>
</dbReference>
<sequence>MGPKKPPSKRKANPCKEDEESRSKKSRKVVIDEASDDEEVGVGDMTAADEGHKHRNGDAKALLTETGEEDEIVSEVGIYLLPLAPADAANSASVNSANPPSSVCINRLQFPQQHPSTLRRHFNRPLHGGDRDEDVDDDDDDDGANKKKCYAQFKAQVKHLRLGFGSDGEEEMAVPHGSSFRPGGGGIAELLKKQNNSSPALFSPPHQPPPSASTSSCSARSAPSAAEMFTGEGFSHHGLLNYAVGFFKEGRLFLLPVDKTYEMRKPLSGTIEREAAATALKASASSSSVSLRSTADSGTASTSSSAVAAPLRIRFERAENDLQRRRREQSSFYKQKLVEQDQWIPLKLEHKNLVNMYERDVNQVLCRTSSDVTPAKAQLKEEPRF</sequence>
<evidence type="ECO:0000313" key="2">
    <source>
        <dbReference type="Proteomes" id="UP000887572"/>
    </source>
</evidence>
<name>A0A914IEI9_GLORO</name>
<protein>
    <submittedName>
        <fullName evidence="3">Uncharacterized protein</fullName>
    </submittedName>
</protein>
<feature type="region of interest" description="Disordered" evidence="1">
    <location>
        <begin position="168"/>
        <end position="219"/>
    </location>
</feature>
<dbReference type="InterPro" id="IPR006886">
    <property type="entry name" value="RNA_pol_III_Rpc5"/>
</dbReference>
<feature type="compositionally biased region" description="Basic residues" evidence="1">
    <location>
        <begin position="1"/>
        <end position="13"/>
    </location>
</feature>
<evidence type="ECO:0000313" key="3">
    <source>
        <dbReference type="WBParaSite" id="Gr19_v10_g989.t1"/>
    </source>
</evidence>
<dbReference type="Proteomes" id="UP000887572">
    <property type="component" value="Unplaced"/>
</dbReference>
<feature type="compositionally biased region" description="Acidic residues" evidence="1">
    <location>
        <begin position="131"/>
        <end position="142"/>
    </location>
</feature>
<dbReference type="Pfam" id="PF04801">
    <property type="entry name" value="RPC5"/>
    <property type="match status" value="1"/>
</dbReference>
<dbReference type="GO" id="GO:0005666">
    <property type="term" value="C:RNA polymerase III complex"/>
    <property type="evidence" value="ECO:0007669"/>
    <property type="project" value="TreeGrafter"/>
</dbReference>
<proteinExistence type="predicted"/>
<evidence type="ECO:0000256" key="1">
    <source>
        <dbReference type="SAM" id="MobiDB-lite"/>
    </source>
</evidence>
<feature type="region of interest" description="Disordered" evidence="1">
    <location>
        <begin position="114"/>
        <end position="143"/>
    </location>
</feature>
<feature type="region of interest" description="Disordered" evidence="1">
    <location>
        <begin position="1"/>
        <end position="58"/>
    </location>
</feature>
<keyword evidence="2" id="KW-1185">Reference proteome</keyword>
<dbReference type="GO" id="GO:0042797">
    <property type="term" value="P:tRNA transcription by RNA polymerase III"/>
    <property type="evidence" value="ECO:0007669"/>
    <property type="project" value="TreeGrafter"/>
</dbReference>
<dbReference type="WBParaSite" id="Gr19_v10_g989.t1">
    <property type="protein sequence ID" value="Gr19_v10_g989.t1"/>
    <property type="gene ID" value="Gr19_v10_g989"/>
</dbReference>
<feature type="compositionally biased region" description="Basic and acidic residues" evidence="1">
    <location>
        <begin position="49"/>
        <end position="58"/>
    </location>
</feature>
<feature type="compositionally biased region" description="Basic and acidic residues" evidence="1">
    <location>
        <begin position="14"/>
        <end position="23"/>
    </location>
</feature>
<dbReference type="PANTHER" id="PTHR12069">
    <property type="entry name" value="DNA-DIRECTED RNA POLYMERASES III 80 KDA POLYPEPTIDE RNA POLYMERASE III SUBUNIT 5"/>
    <property type="match status" value="1"/>
</dbReference>